<organism evidence="3">
    <name type="scientific">Singulisphaera sp. Ch08</name>
    <dbReference type="NCBI Taxonomy" id="3120278"/>
    <lineage>
        <taxon>Bacteria</taxon>
        <taxon>Pseudomonadati</taxon>
        <taxon>Planctomycetota</taxon>
        <taxon>Planctomycetia</taxon>
        <taxon>Isosphaerales</taxon>
        <taxon>Isosphaeraceae</taxon>
        <taxon>Singulisphaera</taxon>
    </lineage>
</organism>
<feature type="chain" id="PRO_5043358090" description="Glycoside hydrolase family 42 N-terminal domain-containing protein" evidence="2">
    <location>
        <begin position="22"/>
        <end position="897"/>
    </location>
</feature>
<evidence type="ECO:0000313" key="3">
    <source>
        <dbReference type="EMBL" id="XBH05611.1"/>
    </source>
</evidence>
<gene>
    <name evidence="3" type="ORF">V5E97_06205</name>
</gene>
<dbReference type="SUPFAM" id="SSF51445">
    <property type="entry name" value="(Trans)glycosidases"/>
    <property type="match status" value="1"/>
</dbReference>
<evidence type="ECO:0000256" key="1">
    <source>
        <dbReference type="SAM" id="MobiDB-lite"/>
    </source>
</evidence>
<accession>A0AAU7CLT1</accession>
<feature type="region of interest" description="Disordered" evidence="1">
    <location>
        <begin position="551"/>
        <end position="576"/>
    </location>
</feature>
<evidence type="ECO:0000256" key="2">
    <source>
        <dbReference type="SAM" id="SignalP"/>
    </source>
</evidence>
<sequence length="897" mass="99680">MPASFRSCLALVLIAALPARADSVWVEGERPERAAVTRHPFWYDQVKQAELSGGDFITNWGESPGVISYRVLITGSGNREFWVRANPTAARLSYRLNGGAWKAIDLEKGLQDRLNIAADAKVDLRFLAWLNVGRVSLKQGANTVEFRMDSANNNHGALDCFVLADEPFTPRGTAKPGEAHSRTPKTEAENPGWFVFDPPAVPQASPAGFDLRTLNESMAGDGGFIGVNGDDFIHSKTKVPVRFWAVNGPASKHYDDLRREARMLAKYGVNLVRVHHAYFDGKTGALKSDEIAHAQDIVEAMKQEGIYTHFSIYFPLWLSPDPDNPVLRGYDGQKKPFAALFFDDDFQAQYRDWWKALLTTPSARTGKRLIDEPAVFGAEILNEDSYFFWTFTDQNIPDPELRILESRFGDWLKRKHGSLEQALAAWEGVRLPRDRPDEGRIAFRPLWNIANERKARDKDTARFLLESQRGFYEATYKELRTLGFRGLITASNWTTASQAILGPLEKYSYTSTDFIDRHGYFSCLAKGENSEWSIRNGHTYADRSALRFDPEQPGKPKEFAHPASDPQYGSKPSMISETTFNRPNRYRSEAPLFYAAYGALQDSDAIVHFAQDSPTWAVKPGYFTQPWTLMSPAMMGQFPAAALIYRNALVEPGAVLVGLDLNLGDLLSLKGSPLHQTAALDDLRRKDATGHSAGLATTEIDPLVHFAGRVTVDFTDKPGHVNLKNLAPFVQRDAQVVTATHGQLRLDYGQGILRINAPSAQGLSGNLRKAGRVRLADLTIESPLELGHIVAVSLDEAPLVRSKQILLQVMSEEKPTGFQTVPVADGTKRIVSLGTDPWLVREIAGNVAFHRPDAKDLHVSPLDSNGMAREVTGRGDGFRLKPKTLYYLLTTSNPSKP</sequence>
<dbReference type="InterPro" id="IPR017853">
    <property type="entry name" value="GH"/>
</dbReference>
<keyword evidence="2" id="KW-0732">Signal</keyword>
<reference evidence="3" key="1">
    <citation type="submission" date="2024-05" db="EMBL/GenBank/DDBJ databases">
        <title>Planctomycetes of the genus Singulisphaera possess chitinolytic capabilities.</title>
        <authorList>
            <person name="Ivanova A."/>
        </authorList>
    </citation>
    <scope>NUCLEOTIDE SEQUENCE</scope>
    <source>
        <strain evidence="3">Ch08T</strain>
    </source>
</reference>
<dbReference type="RefSeq" id="WP_406698449.1">
    <property type="nucleotide sequence ID" value="NZ_CP155447.1"/>
</dbReference>
<name>A0AAU7CLT1_9BACT</name>
<dbReference type="AlphaFoldDB" id="A0AAU7CLT1"/>
<dbReference type="Gene3D" id="3.20.20.80">
    <property type="entry name" value="Glycosidases"/>
    <property type="match status" value="1"/>
</dbReference>
<feature type="compositionally biased region" description="Basic and acidic residues" evidence="1">
    <location>
        <begin position="551"/>
        <end position="560"/>
    </location>
</feature>
<proteinExistence type="predicted"/>
<feature type="signal peptide" evidence="2">
    <location>
        <begin position="1"/>
        <end position="21"/>
    </location>
</feature>
<evidence type="ECO:0008006" key="4">
    <source>
        <dbReference type="Google" id="ProtNLM"/>
    </source>
</evidence>
<dbReference type="Gene3D" id="2.60.120.260">
    <property type="entry name" value="Galactose-binding domain-like"/>
    <property type="match status" value="1"/>
</dbReference>
<dbReference type="EMBL" id="CP155447">
    <property type="protein sequence ID" value="XBH05611.1"/>
    <property type="molecule type" value="Genomic_DNA"/>
</dbReference>
<protein>
    <recommendedName>
        <fullName evidence="4">Glycoside hydrolase family 42 N-terminal domain-containing protein</fullName>
    </recommendedName>
</protein>